<accession>A0A1G1ZLM4</accession>
<feature type="compositionally biased region" description="Basic and acidic residues" evidence="1">
    <location>
        <begin position="537"/>
        <end position="562"/>
    </location>
</feature>
<evidence type="ECO:0000313" key="3">
    <source>
        <dbReference type="EMBL" id="OGY65548.1"/>
    </source>
</evidence>
<dbReference type="PANTHER" id="PTHR30121:SF11">
    <property type="entry name" value="AAA+ ATPASE DOMAIN-CONTAINING PROTEIN"/>
    <property type="match status" value="1"/>
</dbReference>
<dbReference type="PANTHER" id="PTHR30121">
    <property type="entry name" value="UNCHARACTERIZED PROTEIN YJGR-RELATED"/>
    <property type="match status" value="1"/>
</dbReference>
<protein>
    <recommendedName>
        <fullName evidence="2">Type IV secretion system coupling protein TraD DNA-binding domain-containing protein</fullName>
    </recommendedName>
</protein>
<gene>
    <name evidence="3" type="ORF">A3A16_01645</name>
</gene>
<dbReference type="InterPro" id="IPR019476">
    <property type="entry name" value="T4SS_TraD_DNA-bd"/>
</dbReference>
<name>A0A1G1ZLM4_9BACT</name>
<feature type="domain" description="Type IV secretion system coupling protein TraD DNA-binding" evidence="2">
    <location>
        <begin position="23"/>
        <end position="318"/>
    </location>
</feature>
<evidence type="ECO:0000259" key="2">
    <source>
        <dbReference type="Pfam" id="PF10412"/>
    </source>
</evidence>
<dbReference type="Pfam" id="PF10412">
    <property type="entry name" value="TrwB_AAD_bind"/>
    <property type="match status" value="1"/>
</dbReference>
<dbReference type="SUPFAM" id="SSF52540">
    <property type="entry name" value="P-loop containing nucleoside triphosphate hydrolases"/>
    <property type="match status" value="1"/>
</dbReference>
<comment type="caution">
    <text evidence="3">The sequence shown here is derived from an EMBL/GenBank/DDBJ whole genome shotgun (WGS) entry which is preliminary data.</text>
</comment>
<dbReference type="STRING" id="1798407.A3A16_01645"/>
<evidence type="ECO:0000313" key="4">
    <source>
        <dbReference type="Proteomes" id="UP000177942"/>
    </source>
</evidence>
<dbReference type="Gene3D" id="3.40.50.300">
    <property type="entry name" value="P-loop containing nucleotide triphosphate hydrolases"/>
    <property type="match status" value="2"/>
</dbReference>
<feature type="compositionally biased region" description="Basic and acidic residues" evidence="1">
    <location>
        <begin position="429"/>
        <end position="439"/>
    </location>
</feature>
<proteinExistence type="predicted"/>
<dbReference type="EMBL" id="MHJJ01000008">
    <property type="protein sequence ID" value="OGY65548.1"/>
    <property type="molecule type" value="Genomic_DNA"/>
</dbReference>
<evidence type="ECO:0000256" key="1">
    <source>
        <dbReference type="SAM" id="MobiDB-lite"/>
    </source>
</evidence>
<dbReference type="InterPro" id="IPR051162">
    <property type="entry name" value="T4SS_component"/>
</dbReference>
<dbReference type="Proteomes" id="UP000177942">
    <property type="component" value="Unassembled WGS sequence"/>
</dbReference>
<reference evidence="3 4" key="1">
    <citation type="journal article" date="2016" name="Nat. Commun.">
        <title>Thousands of microbial genomes shed light on interconnected biogeochemical processes in an aquifer system.</title>
        <authorList>
            <person name="Anantharaman K."/>
            <person name="Brown C.T."/>
            <person name="Hug L.A."/>
            <person name="Sharon I."/>
            <person name="Castelle C.J."/>
            <person name="Probst A.J."/>
            <person name="Thomas B.C."/>
            <person name="Singh A."/>
            <person name="Wilkins M.J."/>
            <person name="Karaoz U."/>
            <person name="Brodie E.L."/>
            <person name="Williams K.H."/>
            <person name="Hubbard S.S."/>
            <person name="Banfield J.F."/>
        </authorList>
    </citation>
    <scope>NUCLEOTIDE SEQUENCE [LARGE SCALE GENOMIC DNA]</scope>
</reference>
<dbReference type="CDD" id="cd01127">
    <property type="entry name" value="TrwB_TraG_TraD_VirD4"/>
    <property type="match status" value="1"/>
</dbReference>
<organism evidence="3 4">
    <name type="scientific">Candidatus Harrisonbacteria bacterium RIFCSPLOWO2_01_FULL_44_18</name>
    <dbReference type="NCBI Taxonomy" id="1798407"/>
    <lineage>
        <taxon>Bacteria</taxon>
        <taxon>Candidatus Harrisoniibacteriota</taxon>
    </lineage>
</organism>
<dbReference type="InterPro" id="IPR027417">
    <property type="entry name" value="P-loop_NTPase"/>
</dbReference>
<feature type="compositionally biased region" description="Basic and acidic residues" evidence="1">
    <location>
        <begin position="469"/>
        <end position="492"/>
    </location>
</feature>
<dbReference type="AlphaFoldDB" id="A0A1G1ZLM4"/>
<feature type="region of interest" description="Disordered" evidence="1">
    <location>
        <begin position="429"/>
        <end position="562"/>
    </location>
</feature>
<sequence>MRDVIIFAKTNFRNQQIKFGIKADDRRRHMYIIGKTGMGKTTMLENMVIADILAGRGVAVVDPHGEFADKILDFIPENRIDDVVYFNPHDIEHPIAFNPLEQVGTEFRHLVASGIMGVFKKIWIDLWSARMEYILNNTLLALLEYPGSTLLGIMRMLADKDYRKRVVDNLKDPVVKSFWVNEFSRYSQKFETEATAAIQNKVGQFVTNPLIRNILGQSNSLINMRKIMDEGKILIVNLAKGKIGEDNSALLGAMIITKLQQAAMSRVDVPEEKRKDFYLYVDEFQNFATDSFAAILSEARKYRLCLILANQYIEQLSEKVKPAVFGNVGSIALFRVGAEDAEFLEKEFEPDFIANDLVNLTKYDIYIKLMIDGIASRPFSATTLEPNLLPPQSFRDSIIANSRSRYTMSRQKVEEKISREWMSGSENFEEKAMRRDEQPLARALSGQPQSFARRRERPYGAEPSGYRPSFDHRDQRVDRREVDRREPDRREGMPQMVKPLEPLPGSSTEIPVPRPKAGMAAEGLATGGLGTSRPLGPRKEKPKINIDDLRQVLDKALHKDEQ</sequence>